<evidence type="ECO:0000313" key="1">
    <source>
        <dbReference type="EMBL" id="MCR6506456.1"/>
    </source>
</evidence>
<dbReference type="EMBL" id="JAMZED010000104">
    <property type="protein sequence ID" value="MCR6506456.1"/>
    <property type="molecule type" value="Genomic_DNA"/>
</dbReference>
<name>A0A9X2NWM6_9BACE</name>
<keyword evidence="2" id="KW-1185">Reference proteome</keyword>
<proteinExistence type="predicted"/>
<organism evidence="1 2">
    <name type="scientific">Bacteroides muris</name>
    <name type="common">ex Fokt et al. 2023</name>
    <dbReference type="NCBI Taxonomy" id="2937417"/>
    <lineage>
        <taxon>Bacteria</taxon>
        <taxon>Pseudomonadati</taxon>
        <taxon>Bacteroidota</taxon>
        <taxon>Bacteroidia</taxon>
        <taxon>Bacteroidales</taxon>
        <taxon>Bacteroidaceae</taxon>
        <taxon>Bacteroides</taxon>
    </lineage>
</organism>
<evidence type="ECO:0000313" key="2">
    <source>
        <dbReference type="Proteomes" id="UP001143192"/>
    </source>
</evidence>
<dbReference type="RefSeq" id="WP_257932609.1">
    <property type="nucleotide sequence ID" value="NZ_JAMZED010000104.1"/>
</dbReference>
<sequence length="65" mass="7787">MSGFLLPDLLHYMNQVKPEEIELEKSFKYQCIEALRRLECDDIEKIIDFIEHCKVGDWDILEKKS</sequence>
<protein>
    <submittedName>
        <fullName evidence="1">Uncharacterized protein</fullName>
    </submittedName>
</protein>
<reference evidence="1" key="1">
    <citation type="journal article" date="2022" name="Arch. Microbiol.">
        <title>Bacteroides muris sp. nov. isolated from the cecum of wild-derived house mice.</title>
        <authorList>
            <person name="Fokt H."/>
            <person name="Unni R."/>
            <person name="Repnik U."/>
            <person name="Schmitz R.A."/>
            <person name="Bramkamp M."/>
            <person name="Baines J.F."/>
            <person name="Unterweger D."/>
        </authorList>
    </citation>
    <scope>NUCLEOTIDE SEQUENCE</scope>
    <source>
        <strain evidence="1">KH365_2</strain>
    </source>
</reference>
<gene>
    <name evidence="1" type="ORF">M1B79_17825</name>
</gene>
<reference evidence="1" key="2">
    <citation type="submission" date="2022-04" db="EMBL/GenBank/DDBJ databases">
        <authorList>
            <person name="Fokt H."/>
            <person name="Baines J."/>
        </authorList>
    </citation>
    <scope>NUCLEOTIDE SEQUENCE</scope>
    <source>
        <strain evidence="1">KH365_2</strain>
    </source>
</reference>
<dbReference type="AlphaFoldDB" id="A0A9X2NWM6"/>
<accession>A0A9X2NWM6</accession>
<dbReference type="Proteomes" id="UP001143192">
    <property type="component" value="Unassembled WGS sequence"/>
</dbReference>
<comment type="caution">
    <text evidence="1">The sequence shown here is derived from an EMBL/GenBank/DDBJ whole genome shotgun (WGS) entry which is preliminary data.</text>
</comment>